<name>A0A0L0S7B0_ALLM3</name>
<gene>
    <name evidence="2" type="ORF">AMAG_03982</name>
</gene>
<feature type="compositionally biased region" description="Polar residues" evidence="1">
    <location>
        <begin position="290"/>
        <end position="303"/>
    </location>
</feature>
<dbReference type="STRING" id="578462.A0A0L0S7B0"/>
<dbReference type="AlphaFoldDB" id="A0A0L0S7B0"/>
<feature type="region of interest" description="Disordered" evidence="1">
    <location>
        <begin position="1"/>
        <end position="58"/>
    </location>
</feature>
<feature type="compositionally biased region" description="Polar residues" evidence="1">
    <location>
        <begin position="184"/>
        <end position="194"/>
    </location>
</feature>
<accession>A0A0L0S7B0</accession>
<keyword evidence="3" id="KW-1185">Reference proteome</keyword>
<feature type="compositionally biased region" description="Low complexity" evidence="1">
    <location>
        <begin position="315"/>
        <end position="327"/>
    </location>
</feature>
<feature type="region of interest" description="Disordered" evidence="1">
    <location>
        <begin position="94"/>
        <end position="410"/>
    </location>
</feature>
<feature type="compositionally biased region" description="Low complexity" evidence="1">
    <location>
        <begin position="223"/>
        <end position="258"/>
    </location>
</feature>
<feature type="compositionally biased region" description="Acidic residues" evidence="1">
    <location>
        <begin position="124"/>
        <end position="133"/>
    </location>
</feature>
<feature type="compositionally biased region" description="Basic and acidic residues" evidence="1">
    <location>
        <begin position="168"/>
        <end position="180"/>
    </location>
</feature>
<dbReference type="VEuPathDB" id="FungiDB:AMAG_03982"/>
<feature type="compositionally biased region" description="Acidic residues" evidence="1">
    <location>
        <begin position="145"/>
        <end position="160"/>
    </location>
</feature>
<organism evidence="2 3">
    <name type="scientific">Allomyces macrogynus (strain ATCC 38327)</name>
    <name type="common">Allomyces javanicus var. macrogynus</name>
    <dbReference type="NCBI Taxonomy" id="578462"/>
    <lineage>
        <taxon>Eukaryota</taxon>
        <taxon>Fungi</taxon>
        <taxon>Fungi incertae sedis</taxon>
        <taxon>Blastocladiomycota</taxon>
        <taxon>Blastocladiomycetes</taxon>
        <taxon>Blastocladiales</taxon>
        <taxon>Blastocladiaceae</taxon>
        <taxon>Allomyces</taxon>
    </lineage>
</organism>
<protein>
    <submittedName>
        <fullName evidence="2">Uncharacterized protein</fullName>
    </submittedName>
</protein>
<evidence type="ECO:0000256" key="1">
    <source>
        <dbReference type="SAM" id="MobiDB-lite"/>
    </source>
</evidence>
<reference evidence="3" key="2">
    <citation type="submission" date="2009-11" db="EMBL/GenBank/DDBJ databases">
        <title>The Genome Sequence of Allomyces macrogynus strain ATCC 38327.</title>
        <authorList>
            <consortium name="The Broad Institute Genome Sequencing Platform"/>
            <person name="Russ C."/>
            <person name="Cuomo C."/>
            <person name="Shea T."/>
            <person name="Young S.K."/>
            <person name="Zeng Q."/>
            <person name="Koehrsen M."/>
            <person name="Haas B."/>
            <person name="Borodovsky M."/>
            <person name="Guigo R."/>
            <person name="Alvarado L."/>
            <person name="Berlin A."/>
            <person name="Borenstein D."/>
            <person name="Chen Z."/>
            <person name="Engels R."/>
            <person name="Freedman E."/>
            <person name="Gellesch M."/>
            <person name="Goldberg J."/>
            <person name="Griggs A."/>
            <person name="Gujja S."/>
            <person name="Heiman D."/>
            <person name="Hepburn T."/>
            <person name="Howarth C."/>
            <person name="Jen D."/>
            <person name="Larson L."/>
            <person name="Lewis B."/>
            <person name="Mehta T."/>
            <person name="Park D."/>
            <person name="Pearson M."/>
            <person name="Roberts A."/>
            <person name="Saif S."/>
            <person name="Shenoy N."/>
            <person name="Sisk P."/>
            <person name="Stolte C."/>
            <person name="Sykes S."/>
            <person name="Walk T."/>
            <person name="White J."/>
            <person name="Yandava C."/>
            <person name="Burger G."/>
            <person name="Gray M.W."/>
            <person name="Holland P.W.H."/>
            <person name="King N."/>
            <person name="Lang F.B.F."/>
            <person name="Roger A.J."/>
            <person name="Ruiz-Trillo I."/>
            <person name="Lander E."/>
            <person name="Nusbaum C."/>
        </authorList>
    </citation>
    <scope>NUCLEOTIDE SEQUENCE [LARGE SCALE GENOMIC DNA]</scope>
    <source>
        <strain evidence="3">ATCC 38327</strain>
    </source>
</reference>
<evidence type="ECO:0000313" key="2">
    <source>
        <dbReference type="EMBL" id="KNE58407.1"/>
    </source>
</evidence>
<proteinExistence type="predicted"/>
<dbReference type="EMBL" id="GG745333">
    <property type="protein sequence ID" value="KNE58407.1"/>
    <property type="molecule type" value="Genomic_DNA"/>
</dbReference>
<feature type="compositionally biased region" description="Low complexity" evidence="1">
    <location>
        <begin position="361"/>
        <end position="372"/>
    </location>
</feature>
<dbReference type="Proteomes" id="UP000054350">
    <property type="component" value="Unassembled WGS sequence"/>
</dbReference>
<evidence type="ECO:0000313" key="3">
    <source>
        <dbReference type="Proteomes" id="UP000054350"/>
    </source>
</evidence>
<sequence>MDLDVPSRRSSRVSTTDMPARSSPRTPTGAGAGGVLRSAGRTVDRSSPASSAGANRRESLSFFDRMVDSAGDSLDAVSFDLAADADLLNDDDLAAHHEMHGYPPLAPAENEPSTGNGGSHPTTDDDNDFDADETINPFFFAAWAGDDDDDDDDEEEDSDDPSGGSAGDPDRTIMPGDRRLQKFAQATPSRGMNGSSPRASPRPASPSMHRATHSPAPAPQPHPSSSRASQRGMPSSRPSLSSSSTSLTSGGTVQSTSSAGRRTAPPSLEEIRQRLARIRSTPPPLAGMTASANATDDVSSSRSGVLPPVLDFDRTSSSPRSSPAPQSSRHRRLPTPPLAAASDTEPLPRSPQPVAAPPAARPSSRPTSRMSSTGSLRGSPLPLGVSSTPSPDLDDQGLHSPTYPRKVDYNSLSASPLSHILLIISLV</sequence>
<reference evidence="2 3" key="1">
    <citation type="submission" date="2009-11" db="EMBL/GenBank/DDBJ databases">
        <title>Annotation of Allomyces macrogynus ATCC 38327.</title>
        <authorList>
            <consortium name="The Broad Institute Genome Sequencing Platform"/>
            <person name="Russ C."/>
            <person name="Cuomo C."/>
            <person name="Burger G."/>
            <person name="Gray M.W."/>
            <person name="Holland P.W.H."/>
            <person name="King N."/>
            <person name="Lang F.B.F."/>
            <person name="Roger A.J."/>
            <person name="Ruiz-Trillo I."/>
            <person name="Young S.K."/>
            <person name="Zeng Q."/>
            <person name="Gargeya S."/>
            <person name="Fitzgerald M."/>
            <person name="Haas B."/>
            <person name="Abouelleil A."/>
            <person name="Alvarado L."/>
            <person name="Arachchi H.M."/>
            <person name="Berlin A."/>
            <person name="Chapman S.B."/>
            <person name="Gearin G."/>
            <person name="Goldberg J."/>
            <person name="Griggs A."/>
            <person name="Gujja S."/>
            <person name="Hansen M."/>
            <person name="Heiman D."/>
            <person name="Howarth C."/>
            <person name="Larimer J."/>
            <person name="Lui A."/>
            <person name="MacDonald P.J.P."/>
            <person name="McCowen C."/>
            <person name="Montmayeur A."/>
            <person name="Murphy C."/>
            <person name="Neiman D."/>
            <person name="Pearson M."/>
            <person name="Priest M."/>
            <person name="Roberts A."/>
            <person name="Saif S."/>
            <person name="Shea T."/>
            <person name="Sisk P."/>
            <person name="Stolte C."/>
            <person name="Sykes S."/>
            <person name="Wortman J."/>
            <person name="Nusbaum C."/>
            <person name="Birren B."/>
        </authorList>
    </citation>
    <scope>NUCLEOTIDE SEQUENCE [LARGE SCALE GENOMIC DNA]</scope>
    <source>
        <strain evidence="2 3">ATCC 38327</strain>
    </source>
</reference>
<feature type="compositionally biased region" description="Low complexity" evidence="1">
    <location>
        <begin position="195"/>
        <end position="207"/>
    </location>
</feature>
<dbReference type="OrthoDB" id="5708700at2759"/>
<feature type="compositionally biased region" description="Pro residues" evidence="1">
    <location>
        <begin position="348"/>
        <end position="360"/>
    </location>
</feature>